<sequence>MNASRARRRLGFALATGGGAAMMAAASAPSPFYPAFQERLGLAPAGVATVFALYAVVLLAALLTTGRLSDHLGRRPVISAGFALLAVSVTVFALAGSFPVLLAARALQGLASGVLLSALAAMTSELEAPDRPGSGATWNSVAPLAGLAAGAFGGGAALSLLPHALEIVFGALAAVFAVLAVVIWAAPETSPLREGWRRSFRPRIGVPPSARRAFWLGAPALLAGWANGGLFLSLGASIVDAQFQVHSHLWQGSVVGLIAAAGALGALSSRRLVADTAALLGMVGIATGTAVSLLALGPHLLAGYAIGVLLAGWGFGAAFTAVLRSVASVVGPHERAEVFASVYAVSYLSFGLPAVVAGFLVPALTLGTTALWYGLGVVFVATAAAALRLRLRLGTR</sequence>
<feature type="transmembrane region" description="Helical" evidence="7">
    <location>
        <begin position="167"/>
        <end position="187"/>
    </location>
</feature>
<dbReference type="PANTHER" id="PTHR23517:SF13">
    <property type="entry name" value="MAJOR FACILITATOR SUPERFAMILY MFS_1"/>
    <property type="match status" value="1"/>
</dbReference>
<dbReference type="InterPro" id="IPR036259">
    <property type="entry name" value="MFS_trans_sf"/>
</dbReference>
<keyword evidence="4 7" id="KW-0812">Transmembrane</keyword>
<evidence type="ECO:0000256" key="1">
    <source>
        <dbReference type="ARBA" id="ARBA00004651"/>
    </source>
</evidence>
<feature type="transmembrane region" description="Helical" evidence="7">
    <location>
        <begin position="338"/>
        <end position="364"/>
    </location>
</feature>
<comment type="subcellular location">
    <subcellularLocation>
        <location evidence="1">Cell membrane</location>
        <topology evidence="1">Multi-pass membrane protein</topology>
    </subcellularLocation>
</comment>
<dbReference type="InterPro" id="IPR020846">
    <property type="entry name" value="MFS_dom"/>
</dbReference>
<feature type="transmembrane region" description="Helical" evidence="7">
    <location>
        <begin position="248"/>
        <end position="267"/>
    </location>
</feature>
<feature type="domain" description="Major facilitator superfamily (MFS) profile" evidence="8">
    <location>
        <begin position="1"/>
        <end position="396"/>
    </location>
</feature>
<dbReference type="Proteomes" id="UP000326838">
    <property type="component" value="Unassembled WGS sequence"/>
</dbReference>
<evidence type="ECO:0000256" key="4">
    <source>
        <dbReference type="ARBA" id="ARBA00022692"/>
    </source>
</evidence>
<dbReference type="PANTHER" id="PTHR23517">
    <property type="entry name" value="RESISTANCE PROTEIN MDTM, PUTATIVE-RELATED-RELATED"/>
    <property type="match status" value="1"/>
</dbReference>
<dbReference type="Gene3D" id="1.20.1250.20">
    <property type="entry name" value="MFS general substrate transporter like domains"/>
    <property type="match status" value="1"/>
</dbReference>
<evidence type="ECO:0000313" key="10">
    <source>
        <dbReference type="Proteomes" id="UP000326838"/>
    </source>
</evidence>
<comment type="caution">
    <text evidence="9">The sequence shown here is derived from an EMBL/GenBank/DDBJ whole genome shotgun (WGS) entry which is preliminary data.</text>
</comment>
<dbReference type="InterPro" id="IPR011701">
    <property type="entry name" value="MFS"/>
</dbReference>
<evidence type="ECO:0000256" key="2">
    <source>
        <dbReference type="ARBA" id="ARBA00022448"/>
    </source>
</evidence>
<evidence type="ECO:0000256" key="3">
    <source>
        <dbReference type="ARBA" id="ARBA00022475"/>
    </source>
</evidence>
<evidence type="ECO:0000256" key="5">
    <source>
        <dbReference type="ARBA" id="ARBA00022989"/>
    </source>
</evidence>
<evidence type="ECO:0000259" key="8">
    <source>
        <dbReference type="PROSITE" id="PS50850"/>
    </source>
</evidence>
<feature type="transmembrane region" description="Helical" evidence="7">
    <location>
        <begin position="141"/>
        <end position="161"/>
    </location>
</feature>
<organism evidence="9 10">
    <name type="scientific">Microbacterium caowuchunii</name>
    <dbReference type="NCBI Taxonomy" id="2614638"/>
    <lineage>
        <taxon>Bacteria</taxon>
        <taxon>Bacillati</taxon>
        <taxon>Actinomycetota</taxon>
        <taxon>Actinomycetes</taxon>
        <taxon>Micrococcales</taxon>
        <taxon>Microbacteriaceae</taxon>
        <taxon>Microbacterium</taxon>
    </lineage>
</organism>
<feature type="transmembrane region" description="Helical" evidence="7">
    <location>
        <begin position="77"/>
        <end position="96"/>
    </location>
</feature>
<dbReference type="PROSITE" id="PS50850">
    <property type="entry name" value="MFS"/>
    <property type="match status" value="1"/>
</dbReference>
<evidence type="ECO:0000256" key="6">
    <source>
        <dbReference type="ARBA" id="ARBA00023136"/>
    </source>
</evidence>
<keyword evidence="6 7" id="KW-0472">Membrane</keyword>
<dbReference type="PROSITE" id="PS00216">
    <property type="entry name" value="SUGAR_TRANSPORT_1"/>
    <property type="match status" value="1"/>
</dbReference>
<dbReference type="EMBL" id="VYUY01000002">
    <property type="protein sequence ID" value="KAA9136125.1"/>
    <property type="molecule type" value="Genomic_DNA"/>
</dbReference>
<proteinExistence type="predicted"/>
<evidence type="ECO:0000256" key="7">
    <source>
        <dbReference type="SAM" id="Phobius"/>
    </source>
</evidence>
<dbReference type="SUPFAM" id="SSF103473">
    <property type="entry name" value="MFS general substrate transporter"/>
    <property type="match status" value="1"/>
</dbReference>
<dbReference type="Pfam" id="PF07690">
    <property type="entry name" value="MFS_1"/>
    <property type="match status" value="1"/>
</dbReference>
<dbReference type="InterPro" id="IPR005829">
    <property type="entry name" value="Sugar_transporter_CS"/>
</dbReference>
<evidence type="ECO:0000313" key="9">
    <source>
        <dbReference type="EMBL" id="KAA9136125.1"/>
    </source>
</evidence>
<gene>
    <name evidence="9" type="ORF">F6B40_00250</name>
</gene>
<keyword evidence="5 7" id="KW-1133">Transmembrane helix</keyword>
<dbReference type="AlphaFoldDB" id="A0A5N0TLS4"/>
<dbReference type="GO" id="GO:0022857">
    <property type="term" value="F:transmembrane transporter activity"/>
    <property type="evidence" value="ECO:0007669"/>
    <property type="project" value="InterPro"/>
</dbReference>
<dbReference type="GO" id="GO:0005886">
    <property type="term" value="C:plasma membrane"/>
    <property type="evidence" value="ECO:0007669"/>
    <property type="project" value="UniProtKB-SubCell"/>
</dbReference>
<keyword evidence="2" id="KW-0813">Transport</keyword>
<feature type="transmembrane region" description="Helical" evidence="7">
    <location>
        <begin position="279"/>
        <end position="296"/>
    </location>
</feature>
<feature type="transmembrane region" description="Helical" evidence="7">
    <location>
        <begin position="370"/>
        <end position="389"/>
    </location>
</feature>
<feature type="transmembrane region" description="Helical" evidence="7">
    <location>
        <begin position="42"/>
        <end position="65"/>
    </location>
</feature>
<keyword evidence="10" id="KW-1185">Reference proteome</keyword>
<keyword evidence="3" id="KW-1003">Cell membrane</keyword>
<accession>A0A5N0TLS4</accession>
<feature type="transmembrane region" description="Helical" evidence="7">
    <location>
        <begin position="213"/>
        <end position="236"/>
    </location>
</feature>
<dbReference type="InterPro" id="IPR050171">
    <property type="entry name" value="MFS_Transporters"/>
</dbReference>
<feature type="transmembrane region" description="Helical" evidence="7">
    <location>
        <begin position="302"/>
        <end position="326"/>
    </location>
</feature>
<name>A0A5N0TLS4_9MICO</name>
<protein>
    <submittedName>
        <fullName evidence="9">MFS transporter</fullName>
    </submittedName>
</protein>
<reference evidence="10" key="1">
    <citation type="submission" date="2019-09" db="EMBL/GenBank/DDBJ databases">
        <title>Mumia zhuanghuii sp. nov. isolated from the intestinal contents of plateau pika (Ochotona curzoniae) in the Qinghai-Tibet plateau of China.</title>
        <authorList>
            <person name="Tian Z."/>
        </authorList>
    </citation>
    <scope>NUCLEOTIDE SEQUENCE [LARGE SCALE GENOMIC DNA]</scope>
    <source>
        <strain evidence="10">L-033</strain>
    </source>
</reference>
<feature type="transmembrane region" description="Helical" evidence="7">
    <location>
        <begin position="102"/>
        <end position="121"/>
    </location>
</feature>